<dbReference type="InterPro" id="IPR000064">
    <property type="entry name" value="NLP_P60_dom"/>
</dbReference>
<evidence type="ECO:0000256" key="1">
    <source>
        <dbReference type="ARBA" id="ARBA00007074"/>
    </source>
</evidence>
<keyword evidence="3" id="KW-0378">Hydrolase</keyword>
<gene>
    <name evidence="6" type="ORF">GYA55_07590</name>
</gene>
<dbReference type="EMBL" id="JAAZON010000331">
    <property type="protein sequence ID" value="NMC63016.1"/>
    <property type="molecule type" value="Genomic_DNA"/>
</dbReference>
<organism evidence="6 7">
    <name type="scientific">SAR324 cluster bacterium</name>
    <dbReference type="NCBI Taxonomy" id="2024889"/>
    <lineage>
        <taxon>Bacteria</taxon>
        <taxon>Deltaproteobacteria</taxon>
        <taxon>SAR324 cluster</taxon>
    </lineage>
</organism>
<dbReference type="InterPro" id="IPR038765">
    <property type="entry name" value="Papain-like_cys_pep_sf"/>
</dbReference>
<feature type="non-terminal residue" evidence="6">
    <location>
        <position position="1"/>
    </location>
</feature>
<evidence type="ECO:0000313" key="7">
    <source>
        <dbReference type="Proteomes" id="UP000524246"/>
    </source>
</evidence>
<evidence type="ECO:0000256" key="4">
    <source>
        <dbReference type="ARBA" id="ARBA00022807"/>
    </source>
</evidence>
<keyword evidence="2" id="KW-0645">Protease</keyword>
<evidence type="ECO:0000259" key="5">
    <source>
        <dbReference type="PROSITE" id="PS51935"/>
    </source>
</evidence>
<dbReference type="PANTHER" id="PTHR47053:SF1">
    <property type="entry name" value="MUREIN DD-ENDOPEPTIDASE MEPH-RELATED"/>
    <property type="match status" value="1"/>
</dbReference>
<dbReference type="SUPFAM" id="SSF54001">
    <property type="entry name" value="Cysteine proteinases"/>
    <property type="match status" value="1"/>
</dbReference>
<evidence type="ECO:0000256" key="3">
    <source>
        <dbReference type="ARBA" id="ARBA00022801"/>
    </source>
</evidence>
<dbReference type="Gene3D" id="3.90.1720.10">
    <property type="entry name" value="endopeptidase domain like (from Nostoc punctiforme)"/>
    <property type="match status" value="1"/>
</dbReference>
<evidence type="ECO:0000256" key="2">
    <source>
        <dbReference type="ARBA" id="ARBA00022670"/>
    </source>
</evidence>
<dbReference type="InterPro" id="IPR051202">
    <property type="entry name" value="Peptidase_C40"/>
</dbReference>
<comment type="caution">
    <text evidence="6">The sequence shown here is derived from an EMBL/GenBank/DDBJ whole genome shotgun (WGS) entry which is preliminary data.</text>
</comment>
<comment type="similarity">
    <text evidence="1">Belongs to the peptidase C40 family.</text>
</comment>
<feature type="domain" description="NlpC/P60" evidence="5">
    <location>
        <begin position="1"/>
        <end position="115"/>
    </location>
</feature>
<proteinExistence type="inferred from homology"/>
<accession>A0A7X9FRX8</accession>
<dbReference type="GO" id="GO:0008234">
    <property type="term" value="F:cysteine-type peptidase activity"/>
    <property type="evidence" value="ECO:0007669"/>
    <property type="project" value="UniProtKB-KW"/>
</dbReference>
<dbReference type="AlphaFoldDB" id="A0A7X9FRX8"/>
<name>A0A7X9FRX8_9DELT</name>
<evidence type="ECO:0000313" key="6">
    <source>
        <dbReference type="EMBL" id="NMC63016.1"/>
    </source>
</evidence>
<dbReference type="PANTHER" id="PTHR47053">
    <property type="entry name" value="MUREIN DD-ENDOPEPTIDASE MEPH-RELATED"/>
    <property type="match status" value="1"/>
</dbReference>
<protein>
    <submittedName>
        <fullName evidence="6">C40 family peptidase</fullName>
    </submittedName>
</protein>
<reference evidence="6 7" key="1">
    <citation type="journal article" date="2020" name="Biotechnol. Biofuels">
        <title>New insights from the biogas microbiome by comprehensive genome-resolved metagenomics of nearly 1600 species originating from multiple anaerobic digesters.</title>
        <authorList>
            <person name="Campanaro S."/>
            <person name="Treu L."/>
            <person name="Rodriguez-R L.M."/>
            <person name="Kovalovszki A."/>
            <person name="Ziels R.M."/>
            <person name="Maus I."/>
            <person name="Zhu X."/>
            <person name="Kougias P.G."/>
            <person name="Basile A."/>
            <person name="Luo G."/>
            <person name="Schluter A."/>
            <person name="Konstantinidis K.T."/>
            <person name="Angelidaki I."/>
        </authorList>
    </citation>
    <scope>NUCLEOTIDE SEQUENCE [LARGE SCALE GENOMIC DNA]</scope>
    <source>
        <strain evidence="6">AS27yjCOA_65</strain>
    </source>
</reference>
<keyword evidence="4" id="KW-0788">Thiol protease</keyword>
<dbReference type="PROSITE" id="PS51935">
    <property type="entry name" value="NLPC_P60"/>
    <property type="match status" value="1"/>
</dbReference>
<dbReference type="GO" id="GO:0006508">
    <property type="term" value="P:proteolysis"/>
    <property type="evidence" value="ECO:0007669"/>
    <property type="project" value="UniProtKB-KW"/>
</dbReference>
<dbReference type="Pfam" id="PF00877">
    <property type="entry name" value="NLPC_P60"/>
    <property type="match status" value="1"/>
</dbReference>
<dbReference type="Proteomes" id="UP000524246">
    <property type="component" value="Unassembled WGS sequence"/>
</dbReference>
<sequence>KTAYNYLKTAYQMGGSSPRGFDCSGFTRFIFAKHGIELPRSSVEQAQRGKAINKEELRTGDLVFFSTFRRGISHVGIFIANGLFIHSAGRGKGVSLDNMLAGYWQQRYRAARRVDLSGARQYAKLDSEVLANAG</sequence>